<name>A0A9W5F3G1_9HYPH</name>
<comment type="caution">
    <text evidence="1">The sequence shown here is derived from an EMBL/GenBank/DDBJ whole genome shotgun (WGS) entry which is preliminary data.</text>
</comment>
<dbReference type="EMBL" id="FBVY01000049">
    <property type="protein sequence ID" value="CUX04159.1"/>
    <property type="molecule type" value="Genomic_DNA"/>
</dbReference>
<protein>
    <submittedName>
        <fullName evidence="1">Uncharacterized protein</fullName>
    </submittedName>
</protein>
<proteinExistence type="predicted"/>
<accession>A0A9W5F3G1</accession>
<gene>
    <name evidence="1" type="ORF">AGR2A_pc0171</name>
</gene>
<sequence length="22" mass="2559">MKQRDWTMKKWHALARSGGAIS</sequence>
<reference evidence="1 2" key="1">
    <citation type="submission" date="2016-01" db="EMBL/GenBank/DDBJ databases">
        <authorList>
            <person name="Regsiter A."/>
            <person name="william w."/>
        </authorList>
    </citation>
    <scope>NUCLEOTIDE SEQUENCE [LARGE SCALE GENOMIC DNA]</scope>
    <source>
        <strain evidence="1 2">CFBP 5494</strain>
    </source>
</reference>
<dbReference type="Proteomes" id="UP000191933">
    <property type="component" value="Unassembled WGS sequence"/>
</dbReference>
<keyword evidence="2" id="KW-1185">Reference proteome</keyword>
<evidence type="ECO:0000313" key="2">
    <source>
        <dbReference type="Proteomes" id="UP000191933"/>
    </source>
</evidence>
<evidence type="ECO:0000313" key="1">
    <source>
        <dbReference type="EMBL" id="CUX04159.1"/>
    </source>
</evidence>
<organism evidence="1 2">
    <name type="scientific">Agrobacterium genomosp. 2 str. CFBP 5494</name>
    <dbReference type="NCBI Taxonomy" id="1183436"/>
    <lineage>
        <taxon>Bacteria</taxon>
        <taxon>Pseudomonadati</taxon>
        <taxon>Pseudomonadota</taxon>
        <taxon>Alphaproteobacteria</taxon>
        <taxon>Hyphomicrobiales</taxon>
        <taxon>Rhizobiaceae</taxon>
        <taxon>Rhizobium/Agrobacterium group</taxon>
        <taxon>Agrobacterium</taxon>
        <taxon>Agrobacterium tumefaciens complex</taxon>
    </lineage>
</organism>
<dbReference type="AlphaFoldDB" id="A0A9W5F3G1"/>